<keyword evidence="6 13" id="KW-0812">Transmembrane</keyword>
<dbReference type="PATRIC" id="fig|1249552.3.peg.1490"/>
<feature type="binding site" description="axial binding residue" evidence="12">
    <location>
        <position position="100"/>
    </location>
    <ligand>
        <name>heme</name>
        <dbReference type="ChEBI" id="CHEBI:30413"/>
        <note>ligand shared with second transmembrane subunit</note>
    </ligand>
    <ligandPart>
        <name>Fe</name>
        <dbReference type="ChEBI" id="CHEBI:18248"/>
    </ligandPart>
</feature>
<dbReference type="GO" id="GO:0005886">
    <property type="term" value="C:plasma membrane"/>
    <property type="evidence" value="ECO:0007669"/>
    <property type="project" value="TreeGrafter"/>
</dbReference>
<evidence type="ECO:0000313" key="15">
    <source>
        <dbReference type="Proteomes" id="UP000065641"/>
    </source>
</evidence>
<dbReference type="InterPro" id="IPR034804">
    <property type="entry name" value="SQR/QFR_C/D"/>
</dbReference>
<sequence>MGTDLKLTEPIPGPNVNWLPVKDNRPVNLDLSKFHFPLPAITSILHRISGVLIFAGTAVLLWMLAESLSSPQGYERVSGWLDTTAVKVVVWAILSGLLYHLIAGIRHLLMDAGIGETLEGGRRGAVLIVVFAVISIVLAGVWVW</sequence>
<feature type="transmembrane region" description="Helical" evidence="13">
    <location>
        <begin position="124"/>
        <end position="143"/>
    </location>
</feature>
<evidence type="ECO:0000256" key="9">
    <source>
        <dbReference type="ARBA" id="ARBA00023004"/>
    </source>
</evidence>
<dbReference type="PROSITE" id="PS01000">
    <property type="entry name" value="SDH_CYT_1"/>
    <property type="match status" value="1"/>
</dbReference>
<comment type="subunit">
    <text evidence="11">Part of an enzyme complex containing four subunits: a flavoprotein, an iron-sulfur protein, plus two membrane-anchoring proteins, SdhC and SdhD. The complex can form homotrimers.</text>
</comment>
<evidence type="ECO:0000256" key="4">
    <source>
        <dbReference type="ARBA" id="ARBA00020076"/>
    </source>
</evidence>
<protein>
    <recommendedName>
        <fullName evidence="4">Succinate dehydrogenase cytochrome b556 subunit</fullName>
    </recommendedName>
</protein>
<evidence type="ECO:0000313" key="14">
    <source>
        <dbReference type="EMBL" id="ALO46143.1"/>
    </source>
</evidence>
<keyword evidence="7 12" id="KW-0479">Metal-binding</keyword>
<dbReference type="KEGG" id="pspi:PS2015_1486"/>
<keyword evidence="5 12" id="KW-0349">Heme</keyword>
<dbReference type="PANTHER" id="PTHR10978:SF5">
    <property type="entry name" value="SUCCINATE DEHYDROGENASE CYTOCHROME B560 SUBUNIT, MITOCHONDRIAL"/>
    <property type="match status" value="1"/>
</dbReference>
<dbReference type="PROSITE" id="PS01001">
    <property type="entry name" value="SDH_CYT_2"/>
    <property type="match status" value="1"/>
</dbReference>
<dbReference type="SUPFAM" id="SSF81343">
    <property type="entry name" value="Fumarate reductase respiratory complex transmembrane subunits"/>
    <property type="match status" value="1"/>
</dbReference>
<keyword evidence="10 13" id="KW-0472">Membrane</keyword>
<dbReference type="NCBIfam" id="TIGR02970">
    <property type="entry name" value="succ_dehyd_cytB"/>
    <property type="match status" value="1"/>
</dbReference>
<evidence type="ECO:0000256" key="6">
    <source>
        <dbReference type="ARBA" id="ARBA00022692"/>
    </source>
</evidence>
<evidence type="ECO:0000256" key="5">
    <source>
        <dbReference type="ARBA" id="ARBA00022617"/>
    </source>
</evidence>
<organism evidence="14 15">
    <name type="scientific">Pseudohongiella spirulinae</name>
    <dbReference type="NCBI Taxonomy" id="1249552"/>
    <lineage>
        <taxon>Bacteria</taxon>
        <taxon>Pseudomonadati</taxon>
        <taxon>Pseudomonadota</taxon>
        <taxon>Gammaproteobacteria</taxon>
        <taxon>Pseudomonadales</taxon>
        <taxon>Pseudohongiellaceae</taxon>
        <taxon>Pseudohongiella</taxon>
    </lineage>
</organism>
<dbReference type="PANTHER" id="PTHR10978">
    <property type="entry name" value="SUCCINATE DEHYDROGENASE CYTOCHROME B560 SUBUNIT"/>
    <property type="match status" value="1"/>
</dbReference>
<dbReference type="GO" id="GO:0009055">
    <property type="term" value="F:electron transfer activity"/>
    <property type="evidence" value="ECO:0007669"/>
    <property type="project" value="InterPro"/>
</dbReference>
<dbReference type="STRING" id="1249552.PS2015_1486"/>
<dbReference type="InterPro" id="IPR014314">
    <property type="entry name" value="Succ_DH_cytb556"/>
</dbReference>
<reference evidence="14 15" key="1">
    <citation type="submission" date="2015-11" db="EMBL/GenBank/DDBJ databases">
        <authorList>
            <person name="Zhang Y."/>
            <person name="Guo Z."/>
        </authorList>
    </citation>
    <scope>NUCLEOTIDE SEQUENCE [LARGE SCALE GENOMIC DNA]</scope>
    <source>
        <strain evidence="14 15">KCTC 32221</strain>
    </source>
</reference>
<evidence type="ECO:0000256" key="13">
    <source>
        <dbReference type="SAM" id="Phobius"/>
    </source>
</evidence>
<evidence type="ECO:0000256" key="8">
    <source>
        <dbReference type="ARBA" id="ARBA00022989"/>
    </source>
</evidence>
<feature type="transmembrane region" description="Helical" evidence="13">
    <location>
        <begin position="44"/>
        <end position="65"/>
    </location>
</feature>
<dbReference type="InterPro" id="IPR018495">
    <property type="entry name" value="Succ_DH_cyt_bsu_CS"/>
</dbReference>
<dbReference type="PIRSF" id="PIRSF000178">
    <property type="entry name" value="SDH_cyt_b560"/>
    <property type="match status" value="1"/>
</dbReference>
<comment type="cofactor">
    <cofactor evidence="12">
        <name>heme</name>
        <dbReference type="ChEBI" id="CHEBI:30413"/>
    </cofactor>
    <text evidence="12">The heme is bound between the two transmembrane subunits.</text>
</comment>
<evidence type="ECO:0000256" key="1">
    <source>
        <dbReference type="ARBA" id="ARBA00004050"/>
    </source>
</evidence>
<comment type="function">
    <text evidence="1">Membrane-anchoring subunit of succinate dehydrogenase (SDH).</text>
</comment>
<evidence type="ECO:0000256" key="10">
    <source>
        <dbReference type="ARBA" id="ARBA00023136"/>
    </source>
</evidence>
<proteinExistence type="inferred from homology"/>
<dbReference type="InterPro" id="IPR000701">
    <property type="entry name" value="SuccDH_FuR_B_TM-su"/>
</dbReference>
<dbReference type="Gene3D" id="1.20.1300.10">
    <property type="entry name" value="Fumarate reductase/succinate dehydrogenase, transmembrane subunit"/>
    <property type="match status" value="1"/>
</dbReference>
<dbReference type="Proteomes" id="UP000065641">
    <property type="component" value="Chromosome"/>
</dbReference>
<feature type="transmembrane region" description="Helical" evidence="13">
    <location>
        <begin position="85"/>
        <end position="103"/>
    </location>
</feature>
<dbReference type="GO" id="GO:0046872">
    <property type="term" value="F:metal ion binding"/>
    <property type="evidence" value="ECO:0007669"/>
    <property type="project" value="UniProtKB-KW"/>
</dbReference>
<accession>A0A0S2KDS2</accession>
<dbReference type="GO" id="GO:0006099">
    <property type="term" value="P:tricarboxylic acid cycle"/>
    <property type="evidence" value="ECO:0007669"/>
    <property type="project" value="InterPro"/>
</dbReference>
<keyword evidence="15" id="KW-1185">Reference proteome</keyword>
<evidence type="ECO:0000256" key="3">
    <source>
        <dbReference type="ARBA" id="ARBA00007244"/>
    </source>
</evidence>
<name>A0A0S2KDS2_9GAMM</name>
<keyword evidence="9 12" id="KW-0408">Iron</keyword>
<evidence type="ECO:0000256" key="11">
    <source>
        <dbReference type="ARBA" id="ARBA00025912"/>
    </source>
</evidence>
<dbReference type="CDD" id="cd03499">
    <property type="entry name" value="SQR_TypeC_SdhC"/>
    <property type="match status" value="1"/>
</dbReference>
<comment type="similarity">
    <text evidence="3">Belongs to the cytochrome b560 family.</text>
</comment>
<dbReference type="EMBL" id="CP013189">
    <property type="protein sequence ID" value="ALO46143.1"/>
    <property type="molecule type" value="Genomic_DNA"/>
</dbReference>
<comment type="subcellular location">
    <subcellularLocation>
        <location evidence="2">Membrane</location>
        <topology evidence="2">Multi-pass membrane protein</topology>
    </subcellularLocation>
</comment>
<dbReference type="AlphaFoldDB" id="A0A0S2KDS2"/>
<keyword evidence="8 13" id="KW-1133">Transmembrane helix</keyword>
<dbReference type="Pfam" id="PF01127">
    <property type="entry name" value="Sdh_cyt"/>
    <property type="match status" value="1"/>
</dbReference>
<gene>
    <name evidence="14" type="ORF">PS2015_1486</name>
</gene>
<evidence type="ECO:0000256" key="7">
    <source>
        <dbReference type="ARBA" id="ARBA00022723"/>
    </source>
</evidence>
<evidence type="ECO:0000256" key="2">
    <source>
        <dbReference type="ARBA" id="ARBA00004141"/>
    </source>
</evidence>
<evidence type="ECO:0000256" key="12">
    <source>
        <dbReference type="PIRSR" id="PIRSR000178-1"/>
    </source>
</evidence>